<organism evidence="6 7">
    <name type="scientific">Oceanobacillus kapialis</name>
    <dbReference type="NCBI Taxonomy" id="481353"/>
    <lineage>
        <taxon>Bacteria</taxon>
        <taxon>Bacillati</taxon>
        <taxon>Bacillota</taxon>
        <taxon>Bacilli</taxon>
        <taxon>Bacillales</taxon>
        <taxon>Bacillaceae</taxon>
        <taxon>Oceanobacillus</taxon>
    </lineage>
</organism>
<evidence type="ECO:0000313" key="6">
    <source>
        <dbReference type="EMBL" id="MFD2628737.1"/>
    </source>
</evidence>
<dbReference type="Proteomes" id="UP001597451">
    <property type="component" value="Unassembled WGS sequence"/>
</dbReference>
<dbReference type="Gene3D" id="1.10.30.50">
    <property type="match status" value="1"/>
</dbReference>
<name>A0ABW5PZF2_9BACI</name>
<evidence type="ECO:0000256" key="3">
    <source>
        <dbReference type="ARBA" id="ARBA00038412"/>
    </source>
</evidence>
<evidence type="ECO:0000256" key="4">
    <source>
        <dbReference type="ARBA" id="ARBA00040194"/>
    </source>
</evidence>
<evidence type="ECO:0000256" key="1">
    <source>
        <dbReference type="ARBA" id="ARBA00022722"/>
    </source>
</evidence>
<comment type="similarity">
    <text evidence="3">Belongs to the HNH nuclease family.</text>
</comment>
<sequence length="123" mass="14640">MRYCGEQGCKNLISKGRYCADHKRKSKRTNNYRHKNKSLYNTQAWKDLTAYVYERDKGCCQRCGKFVFGKKAHSHHVIPVKIRPDLRLVADNVKLLCNVCHPIVEEETMEKYFPEKKKFDWKL</sequence>
<reference evidence="7" key="1">
    <citation type="journal article" date="2019" name="Int. J. Syst. Evol. Microbiol.">
        <title>The Global Catalogue of Microorganisms (GCM) 10K type strain sequencing project: providing services to taxonomists for standard genome sequencing and annotation.</title>
        <authorList>
            <consortium name="The Broad Institute Genomics Platform"/>
            <consortium name="The Broad Institute Genome Sequencing Center for Infectious Disease"/>
            <person name="Wu L."/>
            <person name="Ma J."/>
        </authorList>
    </citation>
    <scope>NUCLEOTIDE SEQUENCE [LARGE SCALE GENOMIC DNA]</scope>
    <source>
        <strain evidence="7">TISTR 1858</strain>
    </source>
</reference>
<dbReference type="InterPro" id="IPR003615">
    <property type="entry name" value="HNH_nuc"/>
</dbReference>
<dbReference type="CDD" id="cd00085">
    <property type="entry name" value="HNHc"/>
    <property type="match status" value="1"/>
</dbReference>
<accession>A0ABW5PZF2</accession>
<dbReference type="RefSeq" id="WP_379561477.1">
    <property type="nucleotide sequence ID" value="NZ_JBHUMX010000019.1"/>
</dbReference>
<dbReference type="InterPro" id="IPR002711">
    <property type="entry name" value="HNH"/>
</dbReference>
<proteinExistence type="inferred from homology"/>
<keyword evidence="7" id="KW-1185">Reference proteome</keyword>
<comment type="caution">
    <text evidence="6">The sequence shown here is derived from an EMBL/GenBank/DDBJ whole genome shotgun (WGS) entry which is preliminary data.</text>
</comment>
<evidence type="ECO:0000259" key="5">
    <source>
        <dbReference type="Pfam" id="PF01844"/>
    </source>
</evidence>
<dbReference type="EMBL" id="JBHUMX010000019">
    <property type="protein sequence ID" value="MFD2628737.1"/>
    <property type="molecule type" value="Genomic_DNA"/>
</dbReference>
<protein>
    <recommendedName>
        <fullName evidence="4">Putative HNH nuclease YajD</fullName>
    </recommendedName>
</protein>
<feature type="domain" description="HNH" evidence="5">
    <location>
        <begin position="60"/>
        <end position="101"/>
    </location>
</feature>
<dbReference type="GO" id="GO:0004519">
    <property type="term" value="F:endonuclease activity"/>
    <property type="evidence" value="ECO:0007669"/>
    <property type="project" value="UniProtKB-KW"/>
</dbReference>
<evidence type="ECO:0000256" key="2">
    <source>
        <dbReference type="ARBA" id="ARBA00022801"/>
    </source>
</evidence>
<keyword evidence="1" id="KW-0540">Nuclease</keyword>
<evidence type="ECO:0000313" key="7">
    <source>
        <dbReference type="Proteomes" id="UP001597451"/>
    </source>
</evidence>
<dbReference type="PANTHER" id="PTHR41286:SF1">
    <property type="entry name" value="HNH NUCLEASE YAJD-RELATED"/>
    <property type="match status" value="1"/>
</dbReference>
<keyword evidence="6" id="KW-0255">Endonuclease</keyword>
<keyword evidence="2" id="KW-0378">Hydrolase</keyword>
<dbReference type="Pfam" id="PF01844">
    <property type="entry name" value="HNH"/>
    <property type="match status" value="1"/>
</dbReference>
<dbReference type="PANTHER" id="PTHR41286">
    <property type="entry name" value="HNH NUCLEASE YAJD-RELATED"/>
    <property type="match status" value="1"/>
</dbReference>
<gene>
    <name evidence="6" type="ORF">ACFSUN_08040</name>
</gene>